<dbReference type="EMBL" id="JPEO01000008">
    <property type="protein sequence ID" value="KFZ37212.1"/>
    <property type="molecule type" value="Genomic_DNA"/>
</dbReference>
<name>A0A094JD91_9GAMM</name>
<evidence type="ECO:0000256" key="1">
    <source>
        <dbReference type="ARBA" id="ARBA00022645"/>
    </source>
</evidence>
<dbReference type="PANTHER" id="PTHR11802">
    <property type="entry name" value="SERINE PROTEASE FAMILY S10 SERINE CARBOXYPEPTIDASE"/>
    <property type="match status" value="1"/>
</dbReference>
<protein>
    <submittedName>
        <fullName evidence="7">Carboxypeptidase</fullName>
    </submittedName>
</protein>
<evidence type="ECO:0000313" key="8">
    <source>
        <dbReference type="Proteomes" id="UP000029264"/>
    </source>
</evidence>
<dbReference type="PANTHER" id="PTHR11802:SF3">
    <property type="entry name" value="RETINOID-INDUCIBLE SERINE CARBOXYPEPTIDASE"/>
    <property type="match status" value="1"/>
</dbReference>
<dbReference type="Gene3D" id="3.40.50.1820">
    <property type="entry name" value="alpha/beta hydrolase"/>
    <property type="match status" value="1"/>
</dbReference>
<evidence type="ECO:0000256" key="2">
    <source>
        <dbReference type="ARBA" id="ARBA00022670"/>
    </source>
</evidence>
<keyword evidence="4" id="KW-0378">Hydrolase</keyword>
<dbReference type="STRING" id="1515746.HR45_12455"/>
<comment type="caution">
    <text evidence="7">The sequence shown here is derived from an EMBL/GenBank/DDBJ whole genome shotgun (WGS) entry which is preliminary data.</text>
</comment>
<feature type="chain" id="PRO_5001899230" evidence="6">
    <location>
        <begin position="20"/>
        <end position="501"/>
    </location>
</feature>
<sequence>MRNIVILMVTMVLSFGAYAAEDKKPSETPSVKPEAKVSVTEHSVRIDGKKIEYVATAGTMLMKNEKGEPKALFGFTAYVKKDTDLRTRPIMFAYNGGPGSASLWLHMGILGPQRTEVIDTEFSDNGPFKRVNNEYSILDKADLVMIDPVGTGLSHAVGEAKNEDFWGTDQDIESVAAFIKQYITENKRWQSPKYILGESYGGMRTAGVAQYLVSNDMIALKGIILVSPFLQLITGFDFGQADLPHILFMPSFAATAWYHDAIPNKPKELQTFIQQAEKFTVEEYAPALMKGASISAADKQMMANKLASFTGVSADYWMLSNLRVDHQAFLKELLKSKQMTVGRIDSRFKGYSLEPIADHTVYDPMTTAVGPQVLATFMDYYATDLGVKDATDYVVFGNVFSKWDFGHKQPNFSGFKMPFPDTGVDLSYAMIQSPKMKVLVQQGYFDMATPFFTTKYMLDHLKIPAELRANIHTEYYMAGHMMYVHPASMAKFKQDLAAFIE</sequence>
<dbReference type="GO" id="GO:0004185">
    <property type="term" value="F:serine-type carboxypeptidase activity"/>
    <property type="evidence" value="ECO:0007669"/>
    <property type="project" value="InterPro"/>
</dbReference>
<dbReference type="eggNOG" id="COG2939">
    <property type="taxonomic scope" value="Bacteria"/>
</dbReference>
<dbReference type="OrthoDB" id="9770107at2"/>
<dbReference type="InterPro" id="IPR018202">
    <property type="entry name" value="Ser_caboxypep_ser_AS"/>
</dbReference>
<dbReference type="SUPFAM" id="SSF53474">
    <property type="entry name" value="alpha/beta-Hydrolases"/>
    <property type="match status" value="1"/>
</dbReference>
<gene>
    <name evidence="7" type="ORF">HR45_12455</name>
</gene>
<evidence type="ECO:0000256" key="4">
    <source>
        <dbReference type="ARBA" id="ARBA00022801"/>
    </source>
</evidence>
<dbReference type="AlphaFoldDB" id="A0A094JD91"/>
<proteinExistence type="predicted"/>
<dbReference type="InterPro" id="IPR001563">
    <property type="entry name" value="Peptidase_S10"/>
</dbReference>
<accession>A0A094JD91</accession>
<keyword evidence="1 7" id="KW-0121">Carboxypeptidase</keyword>
<dbReference type="Pfam" id="PF00450">
    <property type="entry name" value="Peptidase_S10"/>
    <property type="match status" value="1"/>
</dbReference>
<evidence type="ECO:0000256" key="5">
    <source>
        <dbReference type="ARBA" id="ARBA00023180"/>
    </source>
</evidence>
<organism evidence="7 8">
    <name type="scientific">Shewanella mangrovi</name>
    <dbReference type="NCBI Taxonomy" id="1515746"/>
    <lineage>
        <taxon>Bacteria</taxon>
        <taxon>Pseudomonadati</taxon>
        <taxon>Pseudomonadota</taxon>
        <taxon>Gammaproteobacteria</taxon>
        <taxon>Alteromonadales</taxon>
        <taxon>Shewanellaceae</taxon>
        <taxon>Shewanella</taxon>
    </lineage>
</organism>
<dbReference type="Proteomes" id="UP000029264">
    <property type="component" value="Unassembled WGS sequence"/>
</dbReference>
<feature type="signal peptide" evidence="6">
    <location>
        <begin position="1"/>
        <end position="19"/>
    </location>
</feature>
<evidence type="ECO:0000256" key="3">
    <source>
        <dbReference type="ARBA" id="ARBA00022729"/>
    </source>
</evidence>
<dbReference type="RefSeq" id="WP_037443302.1">
    <property type="nucleotide sequence ID" value="NZ_JPEO01000008.1"/>
</dbReference>
<dbReference type="GO" id="GO:0006508">
    <property type="term" value="P:proteolysis"/>
    <property type="evidence" value="ECO:0007669"/>
    <property type="project" value="UniProtKB-KW"/>
</dbReference>
<keyword evidence="3 6" id="KW-0732">Signal</keyword>
<dbReference type="InterPro" id="IPR029058">
    <property type="entry name" value="AB_hydrolase_fold"/>
</dbReference>
<evidence type="ECO:0000313" key="7">
    <source>
        <dbReference type="EMBL" id="KFZ37212.1"/>
    </source>
</evidence>
<keyword evidence="2" id="KW-0645">Protease</keyword>
<reference evidence="7 8" key="1">
    <citation type="submission" date="2014-06" db="EMBL/GenBank/DDBJ databases">
        <title>Shewanella sp. YQH10.</title>
        <authorList>
            <person name="Liu Y."/>
            <person name="Zeng R."/>
        </authorList>
    </citation>
    <scope>NUCLEOTIDE SEQUENCE [LARGE SCALE GENOMIC DNA]</scope>
    <source>
        <strain evidence="7 8">YQH10</strain>
    </source>
</reference>
<dbReference type="PROSITE" id="PS00131">
    <property type="entry name" value="CARBOXYPEPT_SER_SER"/>
    <property type="match status" value="1"/>
</dbReference>
<keyword evidence="8" id="KW-1185">Reference proteome</keyword>
<evidence type="ECO:0000256" key="6">
    <source>
        <dbReference type="SAM" id="SignalP"/>
    </source>
</evidence>
<keyword evidence="5" id="KW-0325">Glycoprotein</keyword>